<comment type="caution">
    <text evidence="9">The sequence shown here is derived from an EMBL/GenBank/DDBJ whole genome shotgun (WGS) entry which is preliminary data.</text>
</comment>
<dbReference type="InterPro" id="IPR008979">
    <property type="entry name" value="Galactose-bd-like_sf"/>
</dbReference>
<feature type="domain" description="Fucolectin tachylectin-4 pentraxin-1" evidence="8">
    <location>
        <begin position="425"/>
        <end position="560"/>
    </location>
</feature>
<proteinExistence type="inferred from homology"/>
<evidence type="ECO:0000256" key="2">
    <source>
        <dbReference type="ARBA" id="ARBA00010147"/>
    </source>
</evidence>
<feature type="domain" description="Fucolectin tachylectin-4 pentraxin-1" evidence="8">
    <location>
        <begin position="1513"/>
        <end position="1655"/>
    </location>
</feature>
<protein>
    <recommendedName>
        <fullName evidence="8">Fucolectin tachylectin-4 pentraxin-1 domain-containing protein</fullName>
    </recommendedName>
</protein>
<feature type="domain" description="Fucolectin tachylectin-4 pentraxin-1" evidence="8">
    <location>
        <begin position="971"/>
        <end position="1106"/>
    </location>
</feature>
<keyword evidence="5" id="KW-0430">Lectin</keyword>
<feature type="domain" description="Fucolectin tachylectin-4 pentraxin-1" evidence="8">
    <location>
        <begin position="700"/>
        <end position="837"/>
    </location>
</feature>
<dbReference type="PANTHER" id="PTHR45713">
    <property type="entry name" value="FTP DOMAIN-CONTAINING PROTEIN"/>
    <property type="match status" value="1"/>
</dbReference>
<dbReference type="EMBL" id="JAAMOB010000003">
    <property type="protein sequence ID" value="KAF4115264.1"/>
    <property type="molecule type" value="Genomic_DNA"/>
</dbReference>
<feature type="domain" description="Fucolectin tachylectin-4 pentraxin-1" evidence="8">
    <location>
        <begin position="1108"/>
        <end position="1243"/>
    </location>
</feature>
<comment type="subunit">
    <text evidence="3">Homotrimer.</text>
</comment>
<keyword evidence="10" id="KW-1185">Reference proteome</keyword>
<feature type="domain" description="Fucolectin tachylectin-4 pentraxin-1" evidence="8">
    <location>
        <begin position="1380"/>
        <end position="1512"/>
    </location>
</feature>
<evidence type="ECO:0000256" key="4">
    <source>
        <dbReference type="ARBA" id="ARBA00022723"/>
    </source>
</evidence>
<dbReference type="PANTHER" id="PTHR45713:SF11">
    <property type="entry name" value="FUCOLECTIN TACHYLECTIN-4 PENTRAXIN-1 DOMAIN-CONTAINING PROTEIN"/>
    <property type="match status" value="1"/>
</dbReference>
<dbReference type="GO" id="GO:0046872">
    <property type="term" value="F:metal ion binding"/>
    <property type="evidence" value="ECO:0007669"/>
    <property type="project" value="UniProtKB-KW"/>
</dbReference>
<dbReference type="Proteomes" id="UP000579812">
    <property type="component" value="Unassembled WGS sequence"/>
</dbReference>
<dbReference type="InterPro" id="IPR051941">
    <property type="entry name" value="BG_Antigen-Binding_Lectin"/>
</dbReference>
<dbReference type="Pfam" id="PF22633">
    <property type="entry name" value="F5_F8_type_C_2"/>
    <property type="match status" value="12"/>
</dbReference>
<dbReference type="GO" id="GO:0010185">
    <property type="term" value="P:regulation of cellular defense response"/>
    <property type="evidence" value="ECO:0007669"/>
    <property type="project" value="UniProtKB-ARBA"/>
</dbReference>
<name>A0A7J6D8P3_9TELE</name>
<dbReference type="SUPFAM" id="SSF49785">
    <property type="entry name" value="Galactose-binding domain-like"/>
    <property type="match status" value="12"/>
</dbReference>
<evidence type="ECO:0000256" key="6">
    <source>
        <dbReference type="ARBA" id="ARBA00022837"/>
    </source>
</evidence>
<dbReference type="GO" id="GO:0042806">
    <property type="term" value="F:fucose binding"/>
    <property type="evidence" value="ECO:0007669"/>
    <property type="project" value="UniProtKB-ARBA"/>
</dbReference>
<feature type="domain" description="Fucolectin tachylectin-4 pentraxin-1" evidence="8">
    <location>
        <begin position="838"/>
        <end position="970"/>
    </location>
</feature>
<dbReference type="Gene3D" id="2.60.120.260">
    <property type="entry name" value="Galactose-binding domain-like"/>
    <property type="match status" value="12"/>
</dbReference>
<evidence type="ECO:0000313" key="10">
    <source>
        <dbReference type="Proteomes" id="UP000579812"/>
    </source>
</evidence>
<sequence>MKKLYKCLWILLENVARLGKTTQSSTLEGYYPEWALDGFFNTFTHTNPETNPWWRVDLLKVYKVNRVTITNRSSNDFRINGAVICIGNFLDIYSNTICGVISTLGAGATATFSCGGMVGRYIVVHIPGDQKILNIAEAGVYGYLAGNRAIGGATIQSSTSADWVAEKAVDGNRGLQQLYTGCSSTLNETDPWWRLDLHDVYRVNKVVVTNRKDCCAEQINGAEIHIGNSLENNGINNPICAVIPAIPAGESYSYSCDGLDGHYVIIHIPGDMKILTLCEVEVYGYLAENLAVSGAAIQSSTSVDWFAEKAIDRGLQQLYTGCSSTLNEADPWWRLDLHDVYRVSKVVVSNRKDCCAEQINGAEIRIGNSLENNGINNPICAVIPAIPAGESYSYSCDGLEGRYVIIHIPGDMKILTLCEVKVYGEENVALWGKSSQSSIYDGCYSGLALDGLLTSWSHTNTETNPWWRVDLLKVYRVNRVTITNRPTFDYRLNGAVIRIGNFLDIYSNTICGVISTLGAGATATFSCGGMVGRYMVVHIPGNQMILNIVEAGVYGYLAGNRAIGGATIQSSTSADWVAEKAVDGNRGLQQLYTGCSSTLNETDPWWRLDLHDVYRVSKVVVTNRKDCCAEQINGAEIRIGNSLENNGINNPICAVIPAIPAGKSYNYSCDGLDGRYVIIHVPGDRKILALCEVEVYGYLAENLAVAGAAIQSSTSVDWFAEKAIDRGLQQLYTGCSSTLNETDPWWRLDLHDVYQVNKVVVTNRKDCCAEQINGAEIRIGNSLENNGINNPICAVIPAIPAGESYSYSCDGMEGRYVNLIIPGDKKILTLCEVKVYGEENVALLGKTTQSSTFEGYYPEWALDGLLTTWTHTNPETNPWWRVDLLKVYRVNRVTITNRPTSYLRINGAVIRIGNFLDIYSNTICGVISTLAASDTATVSCGGMEGRYMVVHIPGDQRILSIVEAGVYGYLAENVALLGKTTQSSTYEGSDPEYALDGLLTTWTHTNPETNPWWRVDLLKVYRVNRVTIINRPDLGHRINGAVIRIGNFLDIYSNTICGVISTLAASDTATFSCGGMVGRYMVVHIPGDQKILSIVEAGVYGYLAGNRAIGGATIQSSTSADWVAERAVDGNRGLQELYTGCSSTLNETDPWWRLDLHDVYRVSRVVVSNRKDCCTEQINGAEIRIGNSLENNGINNPICAVIPAIPAGESYSYSCDGLVGRYVIIHILETGRFLRFVRLKSTENLAVAGAAIQSSTSADWFAEKAIDRGLQQLYTGCSSTLNETDPWWRLDLHDVYRVSRVVVTNRKDCCAEQINGAEIRIGNSLENNGINNPICAVIPAIPAGESYSYSCDGLEGRYVIIHIPGDMKILTLCEVKVYGEENVARLGKTTQSSTYAGSYSVLALDGLLHSWTHTDPETNPWWRVDLLKVYRVNRVTITNRPTFADRINGAVIRIGNFLDIYSNTICAVIPAIPAGKSYNYSCDGLDGRYVIIHVPGDMKILTLCEVEVYGYLAENLAVAGAAIQSSTSADWFAEKAIDRGLQQLYTGCSSTLNETDPWWRLDLHDVYRVSKVVVTNRNDCCAEQINGAEIRIGNSLEKNGSNNPICAVIPAIPAGESYSYSCDGMEGRYVNLIIPGDMKILTLCEVKVYGEGPCLKRSFVKLLFRSSKDLTDSTMRENVLKQLRSALADRGITDVTLKWSQTPKQEVMRKVNADKSRCDTRR</sequence>
<dbReference type="SMART" id="SM00607">
    <property type="entry name" value="FTP"/>
    <property type="match status" value="12"/>
</dbReference>
<feature type="domain" description="Fucolectin tachylectin-4 pentraxin-1" evidence="8">
    <location>
        <begin position="149"/>
        <end position="286"/>
    </location>
</feature>
<gene>
    <name evidence="9" type="ORF">G5714_002753</name>
</gene>
<evidence type="ECO:0000256" key="3">
    <source>
        <dbReference type="ARBA" id="ARBA00011233"/>
    </source>
</evidence>
<evidence type="ECO:0000313" key="9">
    <source>
        <dbReference type="EMBL" id="KAF4115264.1"/>
    </source>
</evidence>
<feature type="domain" description="Fucolectin tachylectin-4 pentraxin-1" evidence="8">
    <location>
        <begin position="12"/>
        <end position="147"/>
    </location>
</feature>
<dbReference type="InterPro" id="IPR006585">
    <property type="entry name" value="FTP1"/>
</dbReference>
<organism evidence="9 10">
    <name type="scientific">Onychostoma macrolepis</name>
    <dbReference type="NCBI Taxonomy" id="369639"/>
    <lineage>
        <taxon>Eukaryota</taxon>
        <taxon>Metazoa</taxon>
        <taxon>Chordata</taxon>
        <taxon>Craniata</taxon>
        <taxon>Vertebrata</taxon>
        <taxon>Euteleostomi</taxon>
        <taxon>Actinopterygii</taxon>
        <taxon>Neopterygii</taxon>
        <taxon>Teleostei</taxon>
        <taxon>Ostariophysi</taxon>
        <taxon>Cypriniformes</taxon>
        <taxon>Cyprinidae</taxon>
        <taxon>Acrossocheilinae</taxon>
        <taxon>Onychostoma</taxon>
    </lineage>
</organism>
<comment type="function">
    <text evidence="1">Acts as a defensive agent. Recognizes blood group fucosylated oligosaccharides including A, B, H and Lewis B-type antigens. Does not recognize Lewis A antigen and has low affinity for monovalent haptens.</text>
</comment>
<feature type="domain" description="Fucolectin tachylectin-4 pentraxin-1" evidence="8">
    <location>
        <begin position="562"/>
        <end position="699"/>
    </location>
</feature>
<feature type="domain" description="Fucolectin tachylectin-4 pentraxin-1" evidence="8">
    <location>
        <begin position="1244"/>
        <end position="1379"/>
    </location>
</feature>
<accession>A0A7J6D8P3</accession>
<evidence type="ECO:0000256" key="1">
    <source>
        <dbReference type="ARBA" id="ARBA00002219"/>
    </source>
</evidence>
<keyword evidence="4" id="KW-0479">Metal-binding</keyword>
<feature type="domain" description="Fucolectin tachylectin-4 pentraxin-1" evidence="8">
    <location>
        <begin position="287"/>
        <end position="424"/>
    </location>
</feature>
<reference evidence="9 10" key="1">
    <citation type="submission" date="2020-04" db="EMBL/GenBank/DDBJ databases">
        <title>Chromosome-level genome assembly of a cyprinid fish Onychostoma macrolepis by integration of Nanopore Sequencing, Bionano and Hi-C technology.</title>
        <authorList>
            <person name="Wang D."/>
        </authorList>
    </citation>
    <scope>NUCLEOTIDE SEQUENCE [LARGE SCALE GENOMIC DNA]</scope>
    <source>
        <strain evidence="9">SWU-2019</strain>
        <tissue evidence="9">Muscle</tissue>
    </source>
</reference>
<dbReference type="GO" id="GO:0001868">
    <property type="term" value="P:regulation of complement activation, lectin pathway"/>
    <property type="evidence" value="ECO:0007669"/>
    <property type="project" value="UniProtKB-ARBA"/>
</dbReference>
<evidence type="ECO:0000259" key="8">
    <source>
        <dbReference type="SMART" id="SM00607"/>
    </source>
</evidence>
<keyword evidence="6" id="KW-0106">Calcium</keyword>
<evidence type="ECO:0000256" key="7">
    <source>
        <dbReference type="ARBA" id="ARBA00023157"/>
    </source>
</evidence>
<keyword evidence="7" id="KW-1015">Disulfide bond</keyword>
<evidence type="ECO:0000256" key="5">
    <source>
        <dbReference type="ARBA" id="ARBA00022734"/>
    </source>
</evidence>
<comment type="similarity">
    <text evidence="2">Belongs to the fucolectin family.</text>
</comment>